<feature type="compositionally biased region" description="Acidic residues" evidence="1">
    <location>
        <begin position="113"/>
        <end position="125"/>
    </location>
</feature>
<gene>
    <name evidence="4" type="ORF">HDA36_005047</name>
</gene>
<evidence type="ECO:0000256" key="2">
    <source>
        <dbReference type="SAM" id="Phobius"/>
    </source>
</evidence>
<dbReference type="InterPro" id="IPR012291">
    <property type="entry name" value="CBM2_carb-bd_dom_sf"/>
</dbReference>
<sequence length="245" mass="25061">MGRSEAAGRGRRGAHRSEPENSGPLATVGHVLESTVPKRVRPPRLLSVLVISGVMIALVLFGYSTTQIYLRFSEPPVDNGADTAPGGVLDSEPSPEAGEEPDAGTSQTRAEEPGEEPGDDEDGADGSDRPPDASPEQGGADAAGASGAVSYSTVESSDSNFTGQVTVTNTGDGSMDGWELVLGFSDATVTSAWDVDWEATSDGVIARQPSWSGGIAPGESVTVHFTAEGRAQEPASCTLNGAPCS</sequence>
<feature type="transmembrane region" description="Helical" evidence="2">
    <location>
        <begin position="45"/>
        <end position="63"/>
    </location>
</feature>
<feature type="compositionally biased region" description="Low complexity" evidence="1">
    <location>
        <begin position="138"/>
        <end position="148"/>
    </location>
</feature>
<keyword evidence="5" id="KW-1185">Reference proteome</keyword>
<dbReference type="RefSeq" id="WP_184396177.1">
    <property type="nucleotide sequence ID" value="NZ_BAAAJD010000152.1"/>
</dbReference>
<accession>A0A7W8VGA9</accession>
<dbReference type="InterPro" id="IPR001919">
    <property type="entry name" value="CBD2"/>
</dbReference>
<protein>
    <recommendedName>
        <fullName evidence="3">CBM2 domain-containing protein</fullName>
    </recommendedName>
</protein>
<comment type="caution">
    <text evidence="4">The sequence shown here is derived from an EMBL/GenBank/DDBJ whole genome shotgun (WGS) entry which is preliminary data.</text>
</comment>
<name>A0A7W8VGA9_9ACTN</name>
<organism evidence="4 5">
    <name type="scientific">Nocardiopsis composta</name>
    <dbReference type="NCBI Taxonomy" id="157465"/>
    <lineage>
        <taxon>Bacteria</taxon>
        <taxon>Bacillati</taxon>
        <taxon>Actinomycetota</taxon>
        <taxon>Actinomycetes</taxon>
        <taxon>Streptosporangiales</taxon>
        <taxon>Nocardiopsidaceae</taxon>
        <taxon>Nocardiopsis</taxon>
    </lineage>
</organism>
<dbReference type="Pfam" id="PF00553">
    <property type="entry name" value="CBM_2"/>
    <property type="match status" value="1"/>
</dbReference>
<dbReference type="Gene3D" id="2.60.40.290">
    <property type="match status" value="1"/>
</dbReference>
<evidence type="ECO:0000313" key="4">
    <source>
        <dbReference type="EMBL" id="MBB5434963.1"/>
    </source>
</evidence>
<proteinExistence type="predicted"/>
<dbReference type="SUPFAM" id="SSF49384">
    <property type="entry name" value="Carbohydrate-binding domain"/>
    <property type="match status" value="1"/>
</dbReference>
<keyword evidence="2" id="KW-0472">Membrane</keyword>
<dbReference type="SMART" id="SM00637">
    <property type="entry name" value="CBD_II"/>
    <property type="match status" value="1"/>
</dbReference>
<dbReference type="Proteomes" id="UP000572635">
    <property type="component" value="Unassembled WGS sequence"/>
</dbReference>
<dbReference type="AlphaFoldDB" id="A0A7W8VGA9"/>
<dbReference type="InterPro" id="IPR008965">
    <property type="entry name" value="CBM2/CBM3_carb-bd_dom_sf"/>
</dbReference>
<dbReference type="PROSITE" id="PS51173">
    <property type="entry name" value="CBM2"/>
    <property type="match status" value="1"/>
</dbReference>
<evidence type="ECO:0000256" key="1">
    <source>
        <dbReference type="SAM" id="MobiDB-lite"/>
    </source>
</evidence>
<reference evidence="4 5" key="1">
    <citation type="submission" date="2020-08" db="EMBL/GenBank/DDBJ databases">
        <title>Sequencing the genomes of 1000 actinobacteria strains.</title>
        <authorList>
            <person name="Klenk H.-P."/>
        </authorList>
    </citation>
    <scope>NUCLEOTIDE SEQUENCE [LARGE SCALE GENOMIC DNA]</scope>
    <source>
        <strain evidence="4 5">DSM 44551</strain>
    </source>
</reference>
<dbReference type="GO" id="GO:0005975">
    <property type="term" value="P:carbohydrate metabolic process"/>
    <property type="evidence" value="ECO:0007669"/>
    <property type="project" value="InterPro"/>
</dbReference>
<dbReference type="EMBL" id="JACHDB010000001">
    <property type="protein sequence ID" value="MBB5434963.1"/>
    <property type="molecule type" value="Genomic_DNA"/>
</dbReference>
<evidence type="ECO:0000313" key="5">
    <source>
        <dbReference type="Proteomes" id="UP000572635"/>
    </source>
</evidence>
<feature type="region of interest" description="Disordered" evidence="1">
    <location>
        <begin position="1"/>
        <end position="27"/>
    </location>
</feature>
<feature type="domain" description="CBM2" evidence="3">
    <location>
        <begin position="140"/>
        <end position="245"/>
    </location>
</feature>
<evidence type="ECO:0000259" key="3">
    <source>
        <dbReference type="PROSITE" id="PS51173"/>
    </source>
</evidence>
<keyword evidence="2" id="KW-0812">Transmembrane</keyword>
<keyword evidence="2" id="KW-1133">Transmembrane helix</keyword>
<dbReference type="GO" id="GO:0004553">
    <property type="term" value="F:hydrolase activity, hydrolyzing O-glycosyl compounds"/>
    <property type="evidence" value="ECO:0007669"/>
    <property type="project" value="InterPro"/>
</dbReference>
<dbReference type="GO" id="GO:0030247">
    <property type="term" value="F:polysaccharide binding"/>
    <property type="evidence" value="ECO:0007669"/>
    <property type="project" value="UniProtKB-UniRule"/>
</dbReference>
<feature type="region of interest" description="Disordered" evidence="1">
    <location>
        <begin position="77"/>
        <end position="150"/>
    </location>
</feature>